<dbReference type="SUPFAM" id="SSF90123">
    <property type="entry name" value="ABC transporter transmembrane region"/>
    <property type="match status" value="1"/>
</dbReference>
<evidence type="ECO:0000256" key="5">
    <source>
        <dbReference type="ARBA" id="ARBA00022741"/>
    </source>
</evidence>
<comment type="subcellular location">
    <subcellularLocation>
        <location evidence="1">Cell membrane</location>
        <topology evidence="1">Multi-pass membrane protein</topology>
    </subcellularLocation>
</comment>
<dbReference type="KEGG" id="achh:ABFG95_04170"/>
<dbReference type="Pfam" id="PF00005">
    <property type="entry name" value="ABC_tran"/>
    <property type="match status" value="1"/>
</dbReference>
<dbReference type="InterPro" id="IPR027417">
    <property type="entry name" value="P-loop_NTPase"/>
</dbReference>
<proteinExistence type="predicted"/>
<feature type="transmembrane region" description="Helical" evidence="9">
    <location>
        <begin position="61"/>
        <end position="85"/>
    </location>
</feature>
<organism evidence="12">
    <name type="scientific">Achromobacter sp. HNDS-1</name>
    <dbReference type="NCBI Taxonomy" id="3151598"/>
    <lineage>
        <taxon>Bacteria</taxon>
        <taxon>Pseudomonadati</taxon>
        <taxon>Pseudomonadota</taxon>
        <taxon>Betaproteobacteria</taxon>
        <taxon>Burkholderiales</taxon>
        <taxon>Alcaligenaceae</taxon>
        <taxon>Achromobacter</taxon>
    </lineage>
</organism>
<dbReference type="SUPFAM" id="SSF52540">
    <property type="entry name" value="P-loop containing nucleoside triphosphate hydrolases"/>
    <property type="match status" value="1"/>
</dbReference>
<evidence type="ECO:0000256" key="3">
    <source>
        <dbReference type="ARBA" id="ARBA00022475"/>
    </source>
</evidence>
<evidence type="ECO:0000256" key="2">
    <source>
        <dbReference type="ARBA" id="ARBA00022448"/>
    </source>
</evidence>
<feature type="transmembrane region" description="Helical" evidence="9">
    <location>
        <begin position="100"/>
        <end position="120"/>
    </location>
</feature>
<gene>
    <name evidence="12" type="ORF">ABFG95_04170</name>
</gene>
<name>A0AAU7LCP2_9BURK</name>
<feature type="transmembrane region" description="Helical" evidence="9">
    <location>
        <begin position="12"/>
        <end position="34"/>
    </location>
</feature>
<dbReference type="GO" id="GO:0140359">
    <property type="term" value="F:ABC-type transporter activity"/>
    <property type="evidence" value="ECO:0007669"/>
    <property type="project" value="InterPro"/>
</dbReference>
<dbReference type="EMBL" id="CP157584">
    <property type="protein sequence ID" value="XBO99680.1"/>
    <property type="molecule type" value="Genomic_DNA"/>
</dbReference>
<dbReference type="CDD" id="cd03223">
    <property type="entry name" value="ABCD_peroxisomal_ALDP"/>
    <property type="match status" value="1"/>
</dbReference>
<keyword evidence="7 9" id="KW-1133">Transmembrane helix</keyword>
<evidence type="ECO:0000256" key="4">
    <source>
        <dbReference type="ARBA" id="ARBA00022692"/>
    </source>
</evidence>
<protein>
    <submittedName>
        <fullName evidence="12">ABC transporter ATP-binding protein/permease</fullName>
    </submittedName>
</protein>
<keyword evidence="6 12" id="KW-0067">ATP-binding</keyword>
<dbReference type="InterPro" id="IPR050835">
    <property type="entry name" value="ABC_transporter_sub-D"/>
</dbReference>
<evidence type="ECO:0000256" key="7">
    <source>
        <dbReference type="ARBA" id="ARBA00022989"/>
    </source>
</evidence>
<keyword evidence="5" id="KW-0547">Nucleotide-binding</keyword>
<dbReference type="PANTHER" id="PTHR11384">
    <property type="entry name" value="ATP-BINDING CASSETTE, SUB-FAMILY D MEMBER"/>
    <property type="match status" value="1"/>
</dbReference>
<dbReference type="PROSITE" id="PS50929">
    <property type="entry name" value="ABC_TM1F"/>
    <property type="match status" value="1"/>
</dbReference>
<feature type="transmembrane region" description="Helical" evidence="9">
    <location>
        <begin position="213"/>
        <end position="233"/>
    </location>
</feature>
<evidence type="ECO:0000256" key="9">
    <source>
        <dbReference type="SAM" id="Phobius"/>
    </source>
</evidence>
<dbReference type="PANTHER" id="PTHR11384:SF59">
    <property type="entry name" value="LYSOSOMAL COBALAMIN TRANSPORTER ABCD4"/>
    <property type="match status" value="1"/>
</dbReference>
<dbReference type="InterPro" id="IPR036640">
    <property type="entry name" value="ABC1_TM_sf"/>
</dbReference>
<evidence type="ECO:0000256" key="1">
    <source>
        <dbReference type="ARBA" id="ARBA00004651"/>
    </source>
</evidence>
<keyword evidence="4 9" id="KW-0812">Transmembrane</keyword>
<sequence>MDLDWQQQLWESALWMARAFGISAIALALVAFALSRWTDWGRKFWRLAWPYLTPRRSWRPLLTLAALLFLAMFSVRMTVLFSFWYNGFYSALQALDAHAFWRFLGIFAVLATVHVVRTLIDSYAGQAFDIHWRVWLNDRLTGDWLAARAYYRGHFVAEPVDNPDQRIEQDIAAFVTGSRTLAIGALSAVVSLVAFTAILWNLSGALDVAGVEIPRAMVFMVYLYVIVATLFAFRIGRPLILLNFLSERLTANFRYALLRLRENAENVAFYQGEAVERATLWTRFSAYIANLWARVYRGLKFDGFNLVVSQVAVVFPFLLQAQRFFSGAIKLGDVMQTSQAFGQVQDSLSFFRTSYDAFAQYRATLNRLAGFLDANAAARALPVIEAQPLPDALEISGLEVSHPDGRVLLRNLDLSLRPGQALLIKGPSGSGKTTLLRAVAGLWPYARGIVRRPRGAAALFLSQRPYLPLGSLRDAVAYPGQARAGDDARLASALRSVNLGHLVDRLDHEADWSRILSIGEQQRVAFARVLFNRPAIVFLDEATSATDEGLEHMLYGLLREQLPLAMLVSVGHRGTLDAFHTHRLSLDGAGGWAMAPVRARASVSCPCREGAQDAVSAGACVAGSR</sequence>
<dbReference type="RefSeq" id="WP_348995484.1">
    <property type="nucleotide sequence ID" value="NZ_CP157584.1"/>
</dbReference>
<feature type="domain" description="ABC transporter" evidence="10">
    <location>
        <begin position="393"/>
        <end position="615"/>
    </location>
</feature>
<dbReference type="PROSITE" id="PS50893">
    <property type="entry name" value="ABC_TRANSPORTER_2"/>
    <property type="match status" value="1"/>
</dbReference>
<dbReference type="AlphaFoldDB" id="A0AAU7LCP2"/>
<keyword evidence="8 9" id="KW-0472">Membrane</keyword>
<dbReference type="Pfam" id="PF06472">
    <property type="entry name" value="ABC_membrane_2"/>
    <property type="match status" value="1"/>
</dbReference>
<dbReference type="InterPro" id="IPR003439">
    <property type="entry name" value="ABC_transporter-like_ATP-bd"/>
</dbReference>
<evidence type="ECO:0000313" key="12">
    <source>
        <dbReference type="EMBL" id="XBO99680.1"/>
    </source>
</evidence>
<dbReference type="SMART" id="SM00382">
    <property type="entry name" value="AAA"/>
    <property type="match status" value="1"/>
</dbReference>
<keyword evidence="3" id="KW-1003">Cell membrane</keyword>
<evidence type="ECO:0000256" key="6">
    <source>
        <dbReference type="ARBA" id="ARBA00022840"/>
    </source>
</evidence>
<keyword evidence="2" id="KW-0813">Transport</keyword>
<dbReference type="Gene3D" id="3.40.50.300">
    <property type="entry name" value="P-loop containing nucleotide triphosphate hydrolases"/>
    <property type="match status" value="1"/>
</dbReference>
<evidence type="ECO:0000256" key="8">
    <source>
        <dbReference type="ARBA" id="ARBA00023136"/>
    </source>
</evidence>
<dbReference type="InterPro" id="IPR003593">
    <property type="entry name" value="AAA+_ATPase"/>
</dbReference>
<accession>A0AAU7LCP2</accession>
<dbReference type="Gene3D" id="1.20.1560.10">
    <property type="entry name" value="ABC transporter type 1, transmembrane domain"/>
    <property type="match status" value="1"/>
</dbReference>
<dbReference type="GO" id="GO:0005524">
    <property type="term" value="F:ATP binding"/>
    <property type="evidence" value="ECO:0007669"/>
    <property type="project" value="UniProtKB-KW"/>
</dbReference>
<feature type="domain" description="ABC transmembrane type-1" evidence="11">
    <location>
        <begin position="61"/>
        <end position="360"/>
    </location>
</feature>
<feature type="transmembrane region" description="Helical" evidence="9">
    <location>
        <begin position="181"/>
        <end position="201"/>
    </location>
</feature>
<reference evidence="12" key="1">
    <citation type="submission" date="2024-05" db="EMBL/GenBank/DDBJ databases">
        <title>Transcriptome analysis of the degradation process of organic nitrogen by two heterotrophic nitrifying and aerobic denitrifying bacteria, Achromobacter sp. HNDS-1 and Enterobacter sp. HNDS-6.</title>
        <authorList>
            <person name="Huang Y."/>
        </authorList>
    </citation>
    <scope>NUCLEOTIDE SEQUENCE</scope>
    <source>
        <strain evidence="12">HNDS-1</strain>
    </source>
</reference>
<evidence type="ECO:0000259" key="10">
    <source>
        <dbReference type="PROSITE" id="PS50893"/>
    </source>
</evidence>
<evidence type="ECO:0000259" key="11">
    <source>
        <dbReference type="PROSITE" id="PS50929"/>
    </source>
</evidence>
<dbReference type="GO" id="GO:0016887">
    <property type="term" value="F:ATP hydrolysis activity"/>
    <property type="evidence" value="ECO:0007669"/>
    <property type="project" value="InterPro"/>
</dbReference>
<dbReference type="GO" id="GO:0005886">
    <property type="term" value="C:plasma membrane"/>
    <property type="evidence" value="ECO:0007669"/>
    <property type="project" value="UniProtKB-SubCell"/>
</dbReference>
<dbReference type="InterPro" id="IPR011527">
    <property type="entry name" value="ABC1_TM_dom"/>
</dbReference>